<organism evidence="3 4">
    <name type="scientific">Nephila pilipes</name>
    <name type="common">Giant wood spider</name>
    <name type="synonym">Nephila maculata</name>
    <dbReference type="NCBI Taxonomy" id="299642"/>
    <lineage>
        <taxon>Eukaryota</taxon>
        <taxon>Metazoa</taxon>
        <taxon>Ecdysozoa</taxon>
        <taxon>Arthropoda</taxon>
        <taxon>Chelicerata</taxon>
        <taxon>Arachnida</taxon>
        <taxon>Araneae</taxon>
        <taxon>Araneomorphae</taxon>
        <taxon>Entelegynae</taxon>
        <taxon>Araneoidea</taxon>
        <taxon>Nephilidae</taxon>
        <taxon>Nephila</taxon>
    </lineage>
</organism>
<feature type="domain" description="Retroviral polymerase SH3-like" evidence="2">
    <location>
        <begin position="15"/>
        <end position="72"/>
    </location>
</feature>
<evidence type="ECO:0000313" key="4">
    <source>
        <dbReference type="Proteomes" id="UP000887013"/>
    </source>
</evidence>
<dbReference type="OrthoDB" id="6435841at2759"/>
<protein>
    <submittedName>
        <fullName evidence="3">Copia protein</fullName>
    </submittedName>
</protein>
<comment type="caution">
    <text evidence="3">The sequence shown here is derived from an EMBL/GenBank/DDBJ whole genome shotgun (WGS) entry which is preliminary data.</text>
</comment>
<name>A0A8X6JR41_NEPPI</name>
<dbReference type="EMBL" id="BMAW01046075">
    <property type="protein sequence ID" value="GFS53473.1"/>
    <property type="molecule type" value="Genomic_DNA"/>
</dbReference>
<dbReference type="Proteomes" id="UP000887013">
    <property type="component" value="Unassembled WGS sequence"/>
</dbReference>
<keyword evidence="4" id="KW-1185">Reference proteome</keyword>
<sequence length="108" mass="12399">MVGNLNLSNIRTFGSKAFAYVHKSKRRKLDAKSIEVIRIGYDQRSKGYRIYISDHHIIISRTARFTEDNQKENVTITPLPSTEMININEESDDEQGNTSETESIVLPR</sequence>
<dbReference type="Pfam" id="PF25597">
    <property type="entry name" value="SH3_retrovirus"/>
    <property type="match status" value="1"/>
</dbReference>
<dbReference type="AlphaFoldDB" id="A0A8X6JR41"/>
<accession>A0A8X6JR41</accession>
<feature type="region of interest" description="Disordered" evidence="1">
    <location>
        <begin position="84"/>
        <end position="108"/>
    </location>
</feature>
<proteinExistence type="predicted"/>
<evidence type="ECO:0000259" key="2">
    <source>
        <dbReference type="Pfam" id="PF25597"/>
    </source>
</evidence>
<gene>
    <name evidence="3" type="primary">RF55_25301</name>
    <name evidence="3" type="ORF">NPIL_44521</name>
</gene>
<dbReference type="InterPro" id="IPR057670">
    <property type="entry name" value="SH3_retrovirus"/>
</dbReference>
<evidence type="ECO:0000313" key="3">
    <source>
        <dbReference type="EMBL" id="GFS53473.1"/>
    </source>
</evidence>
<reference evidence="3" key="1">
    <citation type="submission" date="2020-08" db="EMBL/GenBank/DDBJ databases">
        <title>Multicomponent nature underlies the extraordinary mechanical properties of spider dragline silk.</title>
        <authorList>
            <person name="Kono N."/>
            <person name="Nakamura H."/>
            <person name="Mori M."/>
            <person name="Yoshida Y."/>
            <person name="Ohtoshi R."/>
            <person name="Malay A.D."/>
            <person name="Moran D.A.P."/>
            <person name="Tomita M."/>
            <person name="Numata K."/>
            <person name="Arakawa K."/>
        </authorList>
    </citation>
    <scope>NUCLEOTIDE SEQUENCE</scope>
</reference>
<evidence type="ECO:0000256" key="1">
    <source>
        <dbReference type="SAM" id="MobiDB-lite"/>
    </source>
</evidence>